<feature type="region of interest" description="Disordered" evidence="1">
    <location>
        <begin position="324"/>
        <end position="361"/>
    </location>
</feature>
<evidence type="ECO:0000313" key="5">
    <source>
        <dbReference type="Proteomes" id="UP000001593"/>
    </source>
</evidence>
<dbReference type="KEGG" id="nve:5507317"/>
<accession>A7SK72</accession>
<dbReference type="PANTHER" id="PTHR39077:SF1">
    <property type="entry name" value="E3 UBIQUITIN-PROTEIN LIGASE APD1-4 MIDDLE DOMAIN-CONTAINING PROTEIN"/>
    <property type="match status" value="1"/>
</dbReference>
<dbReference type="EMBL" id="DS469684">
    <property type="protein sequence ID" value="EDO35893.1"/>
    <property type="molecule type" value="Genomic_DNA"/>
</dbReference>
<dbReference type="AlphaFoldDB" id="A7SK72"/>
<keyword evidence="2" id="KW-1133">Transmembrane helix</keyword>
<organism evidence="4 5">
    <name type="scientific">Nematostella vectensis</name>
    <name type="common">Starlet sea anemone</name>
    <dbReference type="NCBI Taxonomy" id="45351"/>
    <lineage>
        <taxon>Eukaryota</taxon>
        <taxon>Metazoa</taxon>
        <taxon>Cnidaria</taxon>
        <taxon>Anthozoa</taxon>
        <taxon>Hexacorallia</taxon>
        <taxon>Actiniaria</taxon>
        <taxon>Edwardsiidae</taxon>
        <taxon>Nematostella</taxon>
    </lineage>
</organism>
<feature type="compositionally biased region" description="Basic and acidic residues" evidence="1">
    <location>
        <begin position="588"/>
        <end position="598"/>
    </location>
</feature>
<name>A7SK72_NEMVE</name>
<dbReference type="InParanoid" id="A7SK72"/>
<keyword evidence="5" id="KW-1185">Reference proteome</keyword>
<dbReference type="InterPro" id="IPR032010">
    <property type="entry name" value="APD1-4_M"/>
</dbReference>
<feature type="compositionally biased region" description="Low complexity" evidence="1">
    <location>
        <begin position="324"/>
        <end position="333"/>
    </location>
</feature>
<dbReference type="OMA" id="XVEANSE"/>
<dbReference type="Pfam" id="PF16041">
    <property type="entry name" value="APD1-4_M"/>
    <property type="match status" value="1"/>
</dbReference>
<evidence type="ECO:0000256" key="2">
    <source>
        <dbReference type="SAM" id="Phobius"/>
    </source>
</evidence>
<dbReference type="Proteomes" id="UP000001593">
    <property type="component" value="Unassembled WGS sequence"/>
</dbReference>
<feature type="compositionally biased region" description="Polar residues" evidence="1">
    <location>
        <begin position="340"/>
        <end position="361"/>
    </location>
</feature>
<feature type="compositionally biased region" description="Basic and acidic residues" evidence="1">
    <location>
        <begin position="497"/>
        <end position="517"/>
    </location>
</feature>
<feature type="region of interest" description="Disordered" evidence="1">
    <location>
        <begin position="577"/>
        <end position="616"/>
    </location>
</feature>
<feature type="region of interest" description="Disordered" evidence="1">
    <location>
        <begin position="476"/>
        <end position="517"/>
    </location>
</feature>
<dbReference type="OrthoDB" id="5981747at2759"/>
<feature type="domain" description="E3 ubiquitin-protein ligase APD1-4 middle" evidence="3">
    <location>
        <begin position="184"/>
        <end position="292"/>
    </location>
</feature>
<gene>
    <name evidence="4" type="ORF">NEMVEDRAFT_v1g245815</name>
</gene>
<feature type="transmembrane region" description="Helical" evidence="2">
    <location>
        <begin position="29"/>
        <end position="52"/>
    </location>
</feature>
<feature type="region of interest" description="Disordered" evidence="1">
    <location>
        <begin position="646"/>
        <end position="694"/>
    </location>
</feature>
<evidence type="ECO:0000259" key="3">
    <source>
        <dbReference type="Pfam" id="PF16041"/>
    </source>
</evidence>
<proteinExistence type="predicted"/>
<sequence>MQNDDSVTNRTALSYQRRYYSYYKFRLRVFFYTCVCLVAVGLLVGCFIIQVFNSSTIFPKEYELAEQDMRIIKVSTVFCEGIYVKAANQRRTLRVLQQVQISPQTRVSNVSLEVFVPRNKYWFKAYYLLKGSSILINAKSDSFFKLFIFKRRENLDGWVSRLDASQLRRRSPPEDKNTTTQISFVYTVPQEGNYYILFQRINGQRQLEKLSVEFSLTRHVYELGSAIHECHADLGQDCSTRLMFNSDERALIEVKPSSGAMYQNNVITAWHCEPRVWFFIVVFAGGFLFFLTIGCIVYFVLMSRRKSSFIRECRKQSLRSQSLRSLSRASVRSTRGKPPSRSTSIRSQGNTEPLSSGTLTRDYTQSTRLPSVIPPIYTGDMPDTQETITTPLTPRSRADSIETISLPSLDIVRPRRASFSTFSTAAGDWDTASLRSCPGALVRKHSYRNPHHPGYYQELKREREERAEILRELLRDSEREAGTEDERESLLGAVGGVDEHDGAKSPRDFARKPRDRVKECCDKRAGGTCTRHSGRKRDFFRDLERERQRSESDLNADNRLSKGSDYEKEFENLIESETPYATHKRNKDKVSDSWDSDKPATLPRMRTGRNKKPKANGYIPQIDPIWEKQGIIAPLNNNQFNTSVQVHATPNGSAKPKNHKDMNGNAPQDVKLRNLPSRKKDGFWRPRLSVVSEV</sequence>
<keyword evidence="2" id="KW-0812">Transmembrane</keyword>
<evidence type="ECO:0000256" key="1">
    <source>
        <dbReference type="SAM" id="MobiDB-lite"/>
    </source>
</evidence>
<reference evidence="4 5" key="1">
    <citation type="journal article" date="2007" name="Science">
        <title>Sea anemone genome reveals ancestral eumetazoan gene repertoire and genomic organization.</title>
        <authorList>
            <person name="Putnam N.H."/>
            <person name="Srivastava M."/>
            <person name="Hellsten U."/>
            <person name="Dirks B."/>
            <person name="Chapman J."/>
            <person name="Salamov A."/>
            <person name="Terry A."/>
            <person name="Shapiro H."/>
            <person name="Lindquist E."/>
            <person name="Kapitonov V.V."/>
            <person name="Jurka J."/>
            <person name="Genikhovich G."/>
            <person name="Grigoriev I.V."/>
            <person name="Lucas S.M."/>
            <person name="Steele R.E."/>
            <person name="Finnerty J.R."/>
            <person name="Technau U."/>
            <person name="Martindale M.Q."/>
            <person name="Rokhsar D.S."/>
        </authorList>
    </citation>
    <scope>NUCLEOTIDE SEQUENCE [LARGE SCALE GENOMIC DNA]</scope>
    <source>
        <strain evidence="5">CH2 X CH6</strain>
    </source>
</reference>
<dbReference type="HOGENOM" id="CLU_397066_0_0_1"/>
<protein>
    <recommendedName>
        <fullName evidence="3">E3 ubiquitin-protein ligase APD1-4 middle domain-containing protein</fullName>
    </recommendedName>
</protein>
<feature type="transmembrane region" description="Helical" evidence="2">
    <location>
        <begin position="276"/>
        <end position="301"/>
    </location>
</feature>
<dbReference type="PANTHER" id="PTHR39077">
    <property type="entry name" value="DUF4793 DOMAIN-CONTAINING PROTEIN"/>
    <property type="match status" value="1"/>
</dbReference>
<keyword evidence="2" id="KW-0472">Membrane</keyword>
<feature type="compositionally biased region" description="Basic and acidic residues" evidence="1">
    <location>
        <begin position="541"/>
        <end position="552"/>
    </location>
</feature>
<evidence type="ECO:0000313" key="4">
    <source>
        <dbReference type="EMBL" id="EDO35893.1"/>
    </source>
</evidence>
<feature type="region of interest" description="Disordered" evidence="1">
    <location>
        <begin position="541"/>
        <end position="560"/>
    </location>
</feature>